<protein>
    <recommendedName>
        <fullName evidence="1">Integrase catalytic domain-containing protein</fullName>
    </recommendedName>
</protein>
<dbReference type="InterPro" id="IPR012337">
    <property type="entry name" value="RNaseH-like_sf"/>
</dbReference>
<name>A0AA38GJV0_TAXCH</name>
<feature type="domain" description="Integrase catalytic" evidence="1">
    <location>
        <begin position="1"/>
        <end position="94"/>
    </location>
</feature>
<dbReference type="PANTHER" id="PTHR37984:SF5">
    <property type="entry name" value="PROTEIN NYNRIN-LIKE"/>
    <property type="match status" value="1"/>
</dbReference>
<dbReference type="InterPro" id="IPR050951">
    <property type="entry name" value="Retrovirus_Pol_polyprotein"/>
</dbReference>
<dbReference type="SUPFAM" id="SSF53098">
    <property type="entry name" value="Ribonuclease H-like"/>
    <property type="match status" value="1"/>
</dbReference>
<dbReference type="AlphaFoldDB" id="A0AA38GJV0"/>
<dbReference type="Proteomes" id="UP000824469">
    <property type="component" value="Unassembled WGS sequence"/>
</dbReference>
<dbReference type="EMBL" id="JAHRHJ020000003">
    <property type="protein sequence ID" value="KAH9323039.1"/>
    <property type="molecule type" value="Genomic_DNA"/>
</dbReference>
<dbReference type="InterPro" id="IPR001584">
    <property type="entry name" value="Integrase_cat-core"/>
</dbReference>
<feature type="non-terminal residue" evidence="2">
    <location>
        <position position="94"/>
    </location>
</feature>
<keyword evidence="3" id="KW-1185">Reference proteome</keyword>
<accession>A0AA38GJV0</accession>
<proteinExistence type="predicted"/>
<sequence>WGLDFIGVINPNSSQGHKWILTAINYFTKWTEAVALKEENESNILDFYEGIATRFGVPTTTISNNALAFLSTRITEWVVRNHVYLSTSSNYYPQ</sequence>
<dbReference type="PROSITE" id="PS50994">
    <property type="entry name" value="INTEGRASE"/>
    <property type="match status" value="1"/>
</dbReference>
<dbReference type="InterPro" id="IPR036397">
    <property type="entry name" value="RNaseH_sf"/>
</dbReference>
<gene>
    <name evidence="2" type="ORF">KI387_017678</name>
</gene>
<reference evidence="2 3" key="1">
    <citation type="journal article" date="2021" name="Nat. Plants">
        <title>The Taxus genome provides insights into paclitaxel biosynthesis.</title>
        <authorList>
            <person name="Xiong X."/>
            <person name="Gou J."/>
            <person name="Liao Q."/>
            <person name="Li Y."/>
            <person name="Zhou Q."/>
            <person name="Bi G."/>
            <person name="Li C."/>
            <person name="Du R."/>
            <person name="Wang X."/>
            <person name="Sun T."/>
            <person name="Guo L."/>
            <person name="Liang H."/>
            <person name="Lu P."/>
            <person name="Wu Y."/>
            <person name="Zhang Z."/>
            <person name="Ro D.K."/>
            <person name="Shang Y."/>
            <person name="Huang S."/>
            <person name="Yan J."/>
        </authorList>
    </citation>
    <scope>NUCLEOTIDE SEQUENCE [LARGE SCALE GENOMIC DNA]</scope>
    <source>
        <strain evidence="2">Ta-2019</strain>
    </source>
</reference>
<organism evidence="2 3">
    <name type="scientific">Taxus chinensis</name>
    <name type="common">Chinese yew</name>
    <name type="synonym">Taxus wallichiana var. chinensis</name>
    <dbReference type="NCBI Taxonomy" id="29808"/>
    <lineage>
        <taxon>Eukaryota</taxon>
        <taxon>Viridiplantae</taxon>
        <taxon>Streptophyta</taxon>
        <taxon>Embryophyta</taxon>
        <taxon>Tracheophyta</taxon>
        <taxon>Spermatophyta</taxon>
        <taxon>Pinopsida</taxon>
        <taxon>Pinidae</taxon>
        <taxon>Conifers II</taxon>
        <taxon>Cupressales</taxon>
        <taxon>Taxaceae</taxon>
        <taxon>Taxus</taxon>
    </lineage>
</organism>
<dbReference type="PANTHER" id="PTHR37984">
    <property type="entry name" value="PROTEIN CBG26694"/>
    <property type="match status" value="1"/>
</dbReference>
<evidence type="ECO:0000313" key="2">
    <source>
        <dbReference type="EMBL" id="KAH9323039.1"/>
    </source>
</evidence>
<evidence type="ECO:0000313" key="3">
    <source>
        <dbReference type="Proteomes" id="UP000824469"/>
    </source>
</evidence>
<dbReference type="GO" id="GO:0015074">
    <property type="term" value="P:DNA integration"/>
    <property type="evidence" value="ECO:0007669"/>
    <property type="project" value="InterPro"/>
</dbReference>
<evidence type="ECO:0000259" key="1">
    <source>
        <dbReference type="PROSITE" id="PS50994"/>
    </source>
</evidence>
<dbReference type="Gene3D" id="3.30.420.10">
    <property type="entry name" value="Ribonuclease H-like superfamily/Ribonuclease H"/>
    <property type="match status" value="1"/>
</dbReference>
<comment type="caution">
    <text evidence="2">The sequence shown here is derived from an EMBL/GenBank/DDBJ whole genome shotgun (WGS) entry which is preliminary data.</text>
</comment>
<dbReference type="GO" id="GO:0003676">
    <property type="term" value="F:nucleic acid binding"/>
    <property type="evidence" value="ECO:0007669"/>
    <property type="project" value="InterPro"/>
</dbReference>
<feature type="non-terminal residue" evidence="2">
    <location>
        <position position="1"/>
    </location>
</feature>